<dbReference type="Pfam" id="PF13591">
    <property type="entry name" value="MerR_2"/>
    <property type="match status" value="1"/>
</dbReference>
<gene>
    <name evidence="2" type="ORF">FRZ54_13125</name>
</gene>
<dbReference type="Gene3D" id="1.10.1660.10">
    <property type="match status" value="1"/>
</dbReference>
<sequence>MATKGLIAAKEFCTYHHIEYTFIDSLSEAGLIEVRATNEGTYIPETELQKLERMARLHTELEINLAGIEAITHLLQRVERIQEEMRNLRNRLRRYEED</sequence>
<dbReference type="OrthoDB" id="1494789at2"/>
<feature type="coiled-coil region" evidence="1">
    <location>
        <begin position="71"/>
        <end position="98"/>
    </location>
</feature>
<dbReference type="RefSeq" id="WP_147032056.1">
    <property type="nucleotide sequence ID" value="NZ_CP042436.1"/>
</dbReference>
<keyword evidence="1" id="KW-0175">Coiled coil</keyword>
<protein>
    <submittedName>
        <fullName evidence="2">MerR family transcriptional regulator</fullName>
    </submittedName>
</protein>
<dbReference type="AlphaFoldDB" id="A0A5B8UWH4"/>
<accession>A0A5B8UWH4</accession>
<dbReference type="Proteomes" id="UP000321479">
    <property type="component" value="Chromosome"/>
</dbReference>
<organism evidence="2 3">
    <name type="scientific">Mucilaginibacter ginsenosidivorans</name>
    <dbReference type="NCBI Taxonomy" id="398053"/>
    <lineage>
        <taxon>Bacteria</taxon>
        <taxon>Pseudomonadati</taxon>
        <taxon>Bacteroidota</taxon>
        <taxon>Sphingobacteriia</taxon>
        <taxon>Sphingobacteriales</taxon>
        <taxon>Sphingobacteriaceae</taxon>
        <taxon>Mucilaginibacter</taxon>
    </lineage>
</organism>
<evidence type="ECO:0000313" key="2">
    <source>
        <dbReference type="EMBL" id="QEC63480.1"/>
    </source>
</evidence>
<evidence type="ECO:0000256" key="1">
    <source>
        <dbReference type="SAM" id="Coils"/>
    </source>
</evidence>
<evidence type="ECO:0000313" key="3">
    <source>
        <dbReference type="Proteomes" id="UP000321479"/>
    </source>
</evidence>
<dbReference type="KEGG" id="mgin:FRZ54_13125"/>
<keyword evidence="3" id="KW-1185">Reference proteome</keyword>
<proteinExistence type="predicted"/>
<name>A0A5B8UWH4_9SPHI</name>
<reference evidence="2 3" key="1">
    <citation type="journal article" date="2017" name="Curr. Microbiol.">
        <title>Mucilaginibacter ginsenosidivorans sp. nov., Isolated from Soil of Ginseng Field.</title>
        <authorList>
            <person name="Kim M.M."/>
            <person name="Siddiqi M.Z."/>
            <person name="Im W.T."/>
        </authorList>
    </citation>
    <scope>NUCLEOTIDE SEQUENCE [LARGE SCALE GENOMIC DNA]</scope>
    <source>
        <strain evidence="2 3">Gsoil 3017</strain>
    </source>
</reference>
<dbReference type="EMBL" id="CP042436">
    <property type="protein sequence ID" value="QEC63480.1"/>
    <property type="molecule type" value="Genomic_DNA"/>
</dbReference>